<accession>A0A1T5DTU9</accession>
<feature type="region of interest" description="Disordered" evidence="1">
    <location>
        <begin position="32"/>
        <end position="61"/>
    </location>
</feature>
<dbReference type="Proteomes" id="UP000190044">
    <property type="component" value="Unassembled WGS sequence"/>
</dbReference>
<dbReference type="AlphaFoldDB" id="A0A1T5DTU9"/>
<dbReference type="EMBL" id="FUYP01000016">
    <property type="protein sequence ID" value="SKB75051.1"/>
    <property type="molecule type" value="Genomic_DNA"/>
</dbReference>
<proteinExistence type="predicted"/>
<feature type="compositionally biased region" description="Basic and acidic residues" evidence="1">
    <location>
        <begin position="39"/>
        <end position="61"/>
    </location>
</feature>
<evidence type="ECO:0000256" key="1">
    <source>
        <dbReference type="SAM" id="MobiDB-lite"/>
    </source>
</evidence>
<reference evidence="3" key="1">
    <citation type="submission" date="2017-02" db="EMBL/GenBank/DDBJ databases">
        <authorList>
            <person name="Varghese N."/>
            <person name="Submissions S."/>
        </authorList>
    </citation>
    <scope>NUCLEOTIDE SEQUENCE [LARGE SCALE GENOMIC DNA]</scope>
    <source>
        <strain evidence="3">R11H</strain>
    </source>
</reference>
<name>A0A1T5DTU9_9SPHN</name>
<organism evidence="2 3">
    <name type="scientific">Sphingopyxis flava</name>
    <dbReference type="NCBI Taxonomy" id="1507287"/>
    <lineage>
        <taxon>Bacteria</taxon>
        <taxon>Pseudomonadati</taxon>
        <taxon>Pseudomonadota</taxon>
        <taxon>Alphaproteobacteria</taxon>
        <taxon>Sphingomonadales</taxon>
        <taxon>Sphingomonadaceae</taxon>
        <taxon>Sphingopyxis</taxon>
    </lineage>
</organism>
<protein>
    <submittedName>
        <fullName evidence="2">Uncharacterized protein</fullName>
    </submittedName>
</protein>
<gene>
    <name evidence="2" type="ORF">SAMN06295937_101647</name>
</gene>
<evidence type="ECO:0000313" key="2">
    <source>
        <dbReference type="EMBL" id="SKB75051.1"/>
    </source>
</evidence>
<sequence length="61" mass="6828">MRLLEGRILTIEIIAATEAAMAEVEAWLDAEEAAPSPDHVSDKCDSRTHDDRVQTHLRREG</sequence>
<evidence type="ECO:0000313" key="3">
    <source>
        <dbReference type="Proteomes" id="UP000190044"/>
    </source>
</evidence>
<keyword evidence="3" id="KW-1185">Reference proteome</keyword>